<accession>A0AAV3RI35</accession>
<evidence type="ECO:0000313" key="3">
    <source>
        <dbReference type="Proteomes" id="UP001454036"/>
    </source>
</evidence>
<gene>
    <name evidence="2" type="ORF">LIER_44007</name>
</gene>
<keyword evidence="3" id="KW-1185">Reference proteome</keyword>
<name>A0AAV3RI35_LITER</name>
<proteinExistence type="predicted"/>
<dbReference type="EMBL" id="BAABME010043661">
    <property type="protein sequence ID" value="GAA0176032.1"/>
    <property type="molecule type" value="Genomic_DNA"/>
</dbReference>
<sequence length="179" mass="20817">MPVILKYDGVGDPVAHCQNVKDLVKFVSKHAFPRTLERRGMTRNDKLLVGSIYNFHQLAELFIQAFQHEIPADRDFCHLLRLRQRDDETLREFFGSPSYERSDQDDILRNLTMANALVIQEDERQFKSGRGDVRDRIDTVPFPNESNKRKVNDPLDSYETNRKQKVHLPTPSSAPLPLR</sequence>
<dbReference type="AlphaFoldDB" id="A0AAV3RI35"/>
<feature type="compositionally biased region" description="Basic and acidic residues" evidence="1">
    <location>
        <begin position="128"/>
        <end position="138"/>
    </location>
</feature>
<protein>
    <submittedName>
        <fullName evidence="2">Uncharacterized protein</fullName>
    </submittedName>
</protein>
<evidence type="ECO:0000256" key="1">
    <source>
        <dbReference type="SAM" id="MobiDB-lite"/>
    </source>
</evidence>
<dbReference type="Proteomes" id="UP001454036">
    <property type="component" value="Unassembled WGS sequence"/>
</dbReference>
<feature type="region of interest" description="Disordered" evidence="1">
    <location>
        <begin position="128"/>
        <end position="179"/>
    </location>
</feature>
<evidence type="ECO:0000313" key="2">
    <source>
        <dbReference type="EMBL" id="GAA0176032.1"/>
    </source>
</evidence>
<reference evidence="2 3" key="1">
    <citation type="submission" date="2024-01" db="EMBL/GenBank/DDBJ databases">
        <title>The complete chloroplast genome sequence of Lithospermum erythrorhizon: insights into the phylogenetic relationship among Boraginaceae species and the maternal lineages of purple gromwells.</title>
        <authorList>
            <person name="Okada T."/>
            <person name="Watanabe K."/>
        </authorList>
    </citation>
    <scope>NUCLEOTIDE SEQUENCE [LARGE SCALE GENOMIC DNA]</scope>
</reference>
<organism evidence="2 3">
    <name type="scientific">Lithospermum erythrorhizon</name>
    <name type="common">Purple gromwell</name>
    <name type="synonym">Lithospermum officinale var. erythrorhizon</name>
    <dbReference type="NCBI Taxonomy" id="34254"/>
    <lineage>
        <taxon>Eukaryota</taxon>
        <taxon>Viridiplantae</taxon>
        <taxon>Streptophyta</taxon>
        <taxon>Embryophyta</taxon>
        <taxon>Tracheophyta</taxon>
        <taxon>Spermatophyta</taxon>
        <taxon>Magnoliopsida</taxon>
        <taxon>eudicotyledons</taxon>
        <taxon>Gunneridae</taxon>
        <taxon>Pentapetalae</taxon>
        <taxon>asterids</taxon>
        <taxon>lamiids</taxon>
        <taxon>Boraginales</taxon>
        <taxon>Boraginaceae</taxon>
        <taxon>Boraginoideae</taxon>
        <taxon>Lithospermeae</taxon>
        <taxon>Lithospermum</taxon>
    </lineage>
</organism>
<comment type="caution">
    <text evidence="2">The sequence shown here is derived from an EMBL/GenBank/DDBJ whole genome shotgun (WGS) entry which is preliminary data.</text>
</comment>